<dbReference type="PANTHER" id="PTHR12110:SF41">
    <property type="entry name" value="INOSOSE DEHYDRATASE"/>
    <property type="match status" value="1"/>
</dbReference>
<dbReference type="InterPro" id="IPR013022">
    <property type="entry name" value="Xyl_isomerase-like_TIM-brl"/>
</dbReference>
<dbReference type="PANTHER" id="PTHR12110">
    <property type="entry name" value="HYDROXYPYRUVATE ISOMERASE"/>
    <property type="match status" value="1"/>
</dbReference>
<dbReference type="Gene3D" id="3.20.20.150">
    <property type="entry name" value="Divalent-metal-dependent TIM barrel enzymes"/>
    <property type="match status" value="1"/>
</dbReference>
<accession>A0ABV4U728</accession>
<dbReference type="EMBL" id="JBGUBD010000005">
    <property type="protein sequence ID" value="MFA9478634.1"/>
    <property type="molecule type" value="Genomic_DNA"/>
</dbReference>
<keyword evidence="2" id="KW-0413">Isomerase</keyword>
<organism evidence="2 3">
    <name type="scientific">Natronomicrosphaera hydrolytica</name>
    <dbReference type="NCBI Taxonomy" id="3242702"/>
    <lineage>
        <taxon>Bacteria</taxon>
        <taxon>Pseudomonadati</taxon>
        <taxon>Planctomycetota</taxon>
        <taxon>Phycisphaerae</taxon>
        <taxon>Phycisphaerales</taxon>
        <taxon>Phycisphaeraceae</taxon>
        <taxon>Natronomicrosphaera</taxon>
    </lineage>
</organism>
<proteinExistence type="predicted"/>
<dbReference type="InterPro" id="IPR036237">
    <property type="entry name" value="Xyl_isomerase-like_sf"/>
</dbReference>
<evidence type="ECO:0000259" key="1">
    <source>
        <dbReference type="Pfam" id="PF01261"/>
    </source>
</evidence>
<comment type="caution">
    <text evidence="2">The sequence shown here is derived from an EMBL/GenBank/DDBJ whole genome shotgun (WGS) entry which is preliminary data.</text>
</comment>
<feature type="domain" description="Xylose isomerase-like TIM barrel" evidence="1">
    <location>
        <begin position="58"/>
        <end position="270"/>
    </location>
</feature>
<gene>
    <name evidence="2" type="ORF">ACERK3_10035</name>
</gene>
<evidence type="ECO:0000313" key="3">
    <source>
        <dbReference type="Proteomes" id="UP001575105"/>
    </source>
</evidence>
<dbReference type="SUPFAM" id="SSF51658">
    <property type="entry name" value="Xylose isomerase-like"/>
    <property type="match status" value="1"/>
</dbReference>
<keyword evidence="3" id="KW-1185">Reference proteome</keyword>
<dbReference type="GO" id="GO:0016853">
    <property type="term" value="F:isomerase activity"/>
    <property type="evidence" value="ECO:0007669"/>
    <property type="project" value="UniProtKB-KW"/>
</dbReference>
<dbReference type="Proteomes" id="UP001575105">
    <property type="component" value="Unassembled WGS sequence"/>
</dbReference>
<dbReference type="InterPro" id="IPR050312">
    <property type="entry name" value="IolE/XylAMocC-like"/>
</dbReference>
<sequence>MNLRTQMPLGVTAVMLPELDFDEQVALCKQLNITHYVYRPRVVPDNQKNDAYTNWGNHKFDLTPDKLVEQGAELRKKLQAAGLQGYCTVARLNADETDDMLTVHLRGAAAGGCQSIRIGPPAYPSDKLFDFPAYLEQAIGHYRRCCDLAEPYGLKVVIEMHAGNSAASPGLARHIVESFDPSELGVILDLPNFVREGFVQPTLTVSVLGKWVDHVHLGGNRQVAGEYDELGFRKPGTQMCPLTETGLYVPAWIDAIAQLEREVPLIIEDYTPALPGALRLRNTADAITRLLDSKSA</sequence>
<protein>
    <submittedName>
        <fullName evidence="2">Sugar phosphate isomerase/epimerase family protein</fullName>
    </submittedName>
</protein>
<dbReference type="RefSeq" id="WP_425345560.1">
    <property type="nucleotide sequence ID" value="NZ_JBGUBD010000005.1"/>
</dbReference>
<evidence type="ECO:0000313" key="2">
    <source>
        <dbReference type="EMBL" id="MFA9478634.1"/>
    </source>
</evidence>
<dbReference type="Pfam" id="PF01261">
    <property type="entry name" value="AP_endonuc_2"/>
    <property type="match status" value="1"/>
</dbReference>
<name>A0ABV4U728_9BACT</name>
<reference evidence="2 3" key="1">
    <citation type="submission" date="2024-08" db="EMBL/GenBank/DDBJ databases">
        <title>Whole-genome sequencing of halo(alkali)philic microorganisms from hypersaline lakes.</title>
        <authorList>
            <person name="Sorokin D.Y."/>
            <person name="Merkel A.Y."/>
            <person name="Messina E."/>
            <person name="Yakimov M."/>
        </authorList>
    </citation>
    <scope>NUCLEOTIDE SEQUENCE [LARGE SCALE GENOMIC DNA]</scope>
    <source>
        <strain evidence="2 3">AB-hyl4</strain>
    </source>
</reference>